<dbReference type="RefSeq" id="WP_088593788.1">
    <property type="nucleotide sequence ID" value="NZ_CP022022.1"/>
</dbReference>
<evidence type="ECO:0000313" key="2">
    <source>
        <dbReference type="Proteomes" id="UP000197007"/>
    </source>
</evidence>
<name>A0A1Z4BMY9_9FLAO</name>
<dbReference type="Proteomes" id="UP000197007">
    <property type="component" value="Chromosome"/>
</dbReference>
<sequence length="397" mass="47128">MRIIIVIFLLVSVRLWGQPGGGGGLRVLNVYDEHKRPVDVEQLKVKLLKLNRVANIVAEEDFCVGRNVKKMIVLPPSDYFSKTQGIVITYKNKTYRFDFEGVRGTNGAGRVEEIDSLVLFKPYILRKGSYDYQSLGREEFNKYYILREIADKYLSWGVTPESYKHLSVIDLMYDSPKYAYNRKPKPWMESFKQLNVDYGDSNTHSKEEYADYLKRIDEMISKYGDLEPFVVFKMRFLYEEAYYKEFISYYEKKPAGYRNFSGEAIGAYCYIKEYDKAIALAKERASEEKRKSEEYFWKFVYISYNFDWLFIKSYYKNESIKNELESFVSGIDLDKDDRNDLTILKRFEELKRYDSYREKKKLTDKEKEQKKCVEANLLKVFKKGCILCNDFEDCLKN</sequence>
<protein>
    <submittedName>
        <fullName evidence="1">Uncharacterized protein</fullName>
    </submittedName>
</protein>
<gene>
    <name evidence="1" type="ORF">CBG49_06065</name>
</gene>
<evidence type="ECO:0000313" key="1">
    <source>
        <dbReference type="EMBL" id="ASF42671.1"/>
    </source>
</evidence>
<accession>A0A1Z4BMY9</accession>
<reference evidence="2" key="1">
    <citation type="submission" date="2017-06" db="EMBL/GenBank/DDBJ databases">
        <title>Complete genome sequence of Capnocytophaga sp. KCOM 1579 (=ChDC OS43) isolated from a human refractory periapical abscess lesion.</title>
        <authorList>
            <person name="Kook J.-K."/>
            <person name="Park S.-N."/>
            <person name="Lim Y.K."/>
            <person name="Roh H."/>
        </authorList>
    </citation>
    <scope>NUCLEOTIDE SEQUENCE [LARGE SCALE GENOMIC DNA]</scope>
    <source>
        <strain evidence="2">ChDC OS43</strain>
    </source>
</reference>
<dbReference type="EMBL" id="CP022022">
    <property type="protein sequence ID" value="ASF42671.1"/>
    <property type="molecule type" value="Genomic_DNA"/>
</dbReference>
<keyword evidence="2" id="KW-1185">Reference proteome</keyword>
<dbReference type="KEGG" id="capn:CBG49_06065"/>
<organism evidence="1 2">
    <name type="scientific">Capnocytophaga endodontalis</name>
    <dbReference type="NCBI Taxonomy" id="2708117"/>
    <lineage>
        <taxon>Bacteria</taxon>
        <taxon>Pseudomonadati</taxon>
        <taxon>Bacteroidota</taxon>
        <taxon>Flavobacteriia</taxon>
        <taxon>Flavobacteriales</taxon>
        <taxon>Flavobacteriaceae</taxon>
        <taxon>Capnocytophaga</taxon>
    </lineage>
</organism>
<dbReference type="AlphaFoldDB" id="A0A1Z4BMY9"/>
<proteinExistence type="predicted"/>